<keyword evidence="10" id="KW-1185">Reference proteome</keyword>
<keyword evidence="4 8" id="KW-0812">Transmembrane</keyword>
<feature type="transmembrane region" description="Helical" evidence="8">
    <location>
        <begin position="20"/>
        <end position="40"/>
    </location>
</feature>
<evidence type="ECO:0000256" key="3">
    <source>
        <dbReference type="ARBA" id="ARBA00022670"/>
    </source>
</evidence>
<dbReference type="InterPro" id="IPR026392">
    <property type="entry name" value="Exo/Archaeosortase_dom"/>
</dbReference>
<dbReference type="GO" id="GO:0008233">
    <property type="term" value="F:peptidase activity"/>
    <property type="evidence" value="ECO:0007669"/>
    <property type="project" value="UniProtKB-KW"/>
</dbReference>
<gene>
    <name evidence="9" type="ORF">FHY64_08340</name>
</gene>
<evidence type="ECO:0000313" key="9">
    <source>
        <dbReference type="EMBL" id="TNY33269.1"/>
    </source>
</evidence>
<sequence length="357" mass="36144">MASSPSDRGRHRPLTDVPLALLRALAVLGLGFLAMSLGPVQAAFEGLATALAALSHLLLSIGNGDLVRTGSELRDTVAGWAVDVTSVCDGHGLLIGWLALLAALTPPPRRALTAAVGGILAIQLFNLVRIVVLALVLGQSERAFVGVHLFAFPLLTGILLAALALTTARQPGALVFAVLAVGLSILWVLLAGPAAHVAALLANGLLALGGPAEVGEIAQRSVGWTVGSSVIAETSPLAFLLAPLDPADFLLPAPLLVASLIAARPGWRDATLAGAGFLIAALLAIAIAAVTSIAALADAYGLTQIAVPSGAGTVTAEPYAAPGETTIATLRLTQNMLVHLNLLVLPALVLLSGPPRR</sequence>
<feature type="transmembrane region" description="Helical" evidence="8">
    <location>
        <begin position="249"/>
        <end position="267"/>
    </location>
</feature>
<comment type="caution">
    <text evidence="9">The sequence shown here is derived from an EMBL/GenBank/DDBJ whole genome shotgun (WGS) entry which is preliminary data.</text>
</comment>
<keyword evidence="7 8" id="KW-0472">Membrane</keyword>
<organism evidence="9 10">
    <name type="scientific">Pelagovum pacificum</name>
    <dbReference type="NCBI Taxonomy" id="2588711"/>
    <lineage>
        <taxon>Bacteria</taxon>
        <taxon>Pseudomonadati</taxon>
        <taxon>Pseudomonadota</taxon>
        <taxon>Alphaproteobacteria</taxon>
        <taxon>Rhodobacterales</taxon>
        <taxon>Paracoccaceae</taxon>
        <taxon>Pelagovum</taxon>
    </lineage>
</organism>
<feature type="transmembrane region" description="Helical" evidence="8">
    <location>
        <begin position="84"/>
        <end position="104"/>
    </location>
</feature>
<evidence type="ECO:0008006" key="11">
    <source>
        <dbReference type="Google" id="ProtNLM"/>
    </source>
</evidence>
<evidence type="ECO:0000256" key="1">
    <source>
        <dbReference type="ARBA" id="ARBA00004651"/>
    </source>
</evidence>
<evidence type="ECO:0000256" key="5">
    <source>
        <dbReference type="ARBA" id="ARBA00022801"/>
    </source>
</evidence>
<keyword evidence="3" id="KW-0645">Protease</keyword>
<dbReference type="RefSeq" id="WP_140193956.1">
    <property type="nucleotide sequence ID" value="NZ_CP065915.1"/>
</dbReference>
<evidence type="ECO:0000256" key="4">
    <source>
        <dbReference type="ARBA" id="ARBA00022692"/>
    </source>
</evidence>
<name>A0A5C5GH81_9RHOB</name>
<feature type="transmembrane region" description="Helical" evidence="8">
    <location>
        <begin position="336"/>
        <end position="353"/>
    </location>
</feature>
<evidence type="ECO:0000313" key="10">
    <source>
        <dbReference type="Proteomes" id="UP000314011"/>
    </source>
</evidence>
<evidence type="ECO:0000256" key="8">
    <source>
        <dbReference type="SAM" id="Phobius"/>
    </source>
</evidence>
<feature type="transmembrane region" description="Helical" evidence="8">
    <location>
        <begin position="172"/>
        <end position="190"/>
    </location>
</feature>
<feature type="transmembrane region" description="Helical" evidence="8">
    <location>
        <begin position="274"/>
        <end position="297"/>
    </location>
</feature>
<dbReference type="Proteomes" id="UP000314011">
    <property type="component" value="Unassembled WGS sequence"/>
</dbReference>
<keyword evidence="5" id="KW-0378">Hydrolase</keyword>
<dbReference type="GO" id="GO:0005886">
    <property type="term" value="C:plasma membrane"/>
    <property type="evidence" value="ECO:0007669"/>
    <property type="project" value="UniProtKB-SubCell"/>
</dbReference>
<dbReference type="AlphaFoldDB" id="A0A5C5GH81"/>
<evidence type="ECO:0000256" key="7">
    <source>
        <dbReference type="ARBA" id="ARBA00023136"/>
    </source>
</evidence>
<feature type="transmembrane region" description="Helical" evidence="8">
    <location>
        <begin position="143"/>
        <end position="165"/>
    </location>
</feature>
<reference evidence="9 10" key="1">
    <citation type="submission" date="2019-06" db="EMBL/GenBank/DDBJ databases">
        <title>Genome of new Rhodobacteraceae sp. SM1903.</title>
        <authorList>
            <person name="Ren X."/>
        </authorList>
    </citation>
    <scope>NUCLEOTIDE SEQUENCE [LARGE SCALE GENOMIC DNA]</scope>
    <source>
        <strain evidence="9 10">SM1903</strain>
    </source>
</reference>
<keyword evidence="6 8" id="KW-1133">Transmembrane helix</keyword>
<keyword evidence="2" id="KW-1003">Cell membrane</keyword>
<evidence type="ECO:0000256" key="2">
    <source>
        <dbReference type="ARBA" id="ARBA00022475"/>
    </source>
</evidence>
<feature type="transmembrane region" description="Helical" evidence="8">
    <location>
        <begin position="111"/>
        <end position="137"/>
    </location>
</feature>
<dbReference type="EMBL" id="VFFF01000001">
    <property type="protein sequence ID" value="TNY33269.1"/>
    <property type="molecule type" value="Genomic_DNA"/>
</dbReference>
<proteinExistence type="predicted"/>
<comment type="subcellular location">
    <subcellularLocation>
        <location evidence="1">Cell membrane</location>
        <topology evidence="1">Multi-pass membrane protein</topology>
    </subcellularLocation>
</comment>
<evidence type="ECO:0000256" key="6">
    <source>
        <dbReference type="ARBA" id="ARBA00022989"/>
    </source>
</evidence>
<protein>
    <recommendedName>
        <fullName evidence="11">Exosortase/archaeosortase family protein</fullName>
    </recommendedName>
</protein>
<dbReference type="OrthoDB" id="7876879at2"/>
<dbReference type="NCBIfam" id="TIGR04178">
    <property type="entry name" value="exo_archaeo"/>
    <property type="match status" value="1"/>
</dbReference>
<dbReference type="GO" id="GO:0006508">
    <property type="term" value="P:proteolysis"/>
    <property type="evidence" value="ECO:0007669"/>
    <property type="project" value="UniProtKB-KW"/>
</dbReference>
<accession>A0A5C5GH81</accession>